<comment type="caution">
    <text evidence="1">The sequence shown here is derived from an EMBL/GenBank/DDBJ whole genome shotgun (WGS) entry which is preliminary data.</text>
</comment>
<organism evidence="1 2">
    <name type="scientific">Lederbergia citrea</name>
    <dbReference type="NCBI Taxonomy" id="2833581"/>
    <lineage>
        <taxon>Bacteria</taxon>
        <taxon>Bacillati</taxon>
        <taxon>Bacillota</taxon>
        <taxon>Bacilli</taxon>
        <taxon>Bacillales</taxon>
        <taxon>Bacillaceae</taxon>
        <taxon>Lederbergia</taxon>
    </lineage>
</organism>
<protein>
    <recommendedName>
        <fullName evidence="3">DUF2334 domain-containing protein</fullName>
    </recommendedName>
</protein>
<gene>
    <name evidence="1" type="ORF">KHA91_03910</name>
</gene>
<proteinExistence type="predicted"/>
<reference evidence="1 2" key="1">
    <citation type="submission" date="2021-05" db="EMBL/GenBank/DDBJ databases">
        <title>Novel Bacillus species.</title>
        <authorList>
            <person name="Liu G."/>
        </authorList>
    </citation>
    <scope>NUCLEOTIDE SEQUENCE [LARGE SCALE GENOMIC DNA]</scope>
    <source>
        <strain evidence="1 2">FJAT-49682</strain>
    </source>
</reference>
<evidence type="ECO:0000313" key="1">
    <source>
        <dbReference type="EMBL" id="MBS4221898.1"/>
    </source>
</evidence>
<sequence length="387" mass="43484">MNLISIPLAIQVVIDDAGWWTGSSSVSENGPWRSDINRNHHPLDYAAIAELGKRLGMRPQASFILCEWDLTDRLRTLPDATYLGEQWRNPWKSSPLLKEAAAIIRNENRFIEVGLHGIGHEYWGNGGVMERAEWHDVHGNMRPRESVIAHLEAFAAILKENDLGPFPESFVATAHQHHYGAGEEGLAFILEQFGVKYHSLPFEGMPRSKQPESELFGFDGSLIAVNRGMDLYLWNVLDPEVSGKINGPICGMHWPNLLHPNPERNGEVVSRWVKFLEPYQQRFDTMLAANTAEGFSQVVYQSEVSLKADSSGCYLDFSKISGYKSKPPGLLDYFTIKVKNNVSIVSSSNEIELFENAQLSTTEHKTLVVKRKNDANSAYISWSLDGN</sequence>
<name>A0A942UND8_9BACI</name>
<evidence type="ECO:0008006" key="3">
    <source>
        <dbReference type="Google" id="ProtNLM"/>
    </source>
</evidence>
<dbReference type="RefSeq" id="WP_213096885.1">
    <property type="nucleotide sequence ID" value="NZ_JAGYPK010000001.1"/>
</dbReference>
<accession>A0A942UND8</accession>
<keyword evidence="2" id="KW-1185">Reference proteome</keyword>
<dbReference type="EMBL" id="JAGYPN010000001">
    <property type="protein sequence ID" value="MBS4221898.1"/>
    <property type="molecule type" value="Genomic_DNA"/>
</dbReference>
<dbReference type="AlphaFoldDB" id="A0A942UND8"/>
<evidence type="ECO:0000313" key="2">
    <source>
        <dbReference type="Proteomes" id="UP000676456"/>
    </source>
</evidence>
<dbReference type="Proteomes" id="UP000676456">
    <property type="component" value="Unassembled WGS sequence"/>
</dbReference>